<evidence type="ECO:0000256" key="5">
    <source>
        <dbReference type="SAM" id="MobiDB-lite"/>
    </source>
</evidence>
<keyword evidence="2 4" id="KW-0479">Metal-binding</keyword>
<protein>
    <submittedName>
        <fullName evidence="7">Cytochrome c, mono-and diheme variants</fullName>
    </submittedName>
</protein>
<organism evidence="7 8">
    <name type="scientific">Jhaorihella thermophila</name>
    <dbReference type="NCBI Taxonomy" id="488547"/>
    <lineage>
        <taxon>Bacteria</taxon>
        <taxon>Pseudomonadati</taxon>
        <taxon>Pseudomonadota</taxon>
        <taxon>Alphaproteobacteria</taxon>
        <taxon>Rhodobacterales</taxon>
        <taxon>Paracoccaceae</taxon>
        <taxon>Jhaorihella</taxon>
    </lineage>
</organism>
<dbReference type="Proteomes" id="UP000236742">
    <property type="component" value="Unassembled WGS sequence"/>
</dbReference>
<dbReference type="PANTHER" id="PTHR47197:SF3">
    <property type="entry name" value="DIHYDRO-HEME D1 DEHYDROGENASE"/>
    <property type="match status" value="1"/>
</dbReference>
<feature type="region of interest" description="Disordered" evidence="5">
    <location>
        <begin position="1"/>
        <end position="24"/>
    </location>
</feature>
<dbReference type="SUPFAM" id="SSF51004">
    <property type="entry name" value="C-terminal (heme d1) domain of cytochrome cd1-nitrite reductase"/>
    <property type="match status" value="1"/>
</dbReference>
<dbReference type="Pfam" id="PF13442">
    <property type="entry name" value="Cytochrome_CBB3"/>
    <property type="match status" value="1"/>
</dbReference>
<dbReference type="InterPro" id="IPR051200">
    <property type="entry name" value="Host-pathogen_enzymatic-act"/>
</dbReference>
<dbReference type="PANTHER" id="PTHR47197">
    <property type="entry name" value="PROTEIN NIRF"/>
    <property type="match status" value="1"/>
</dbReference>
<name>A0A1H5X9J3_9RHOB</name>
<evidence type="ECO:0000256" key="1">
    <source>
        <dbReference type="ARBA" id="ARBA00022617"/>
    </source>
</evidence>
<keyword evidence="1 4" id="KW-0349">Heme</keyword>
<accession>A0A1H5X9J3</accession>
<dbReference type="InterPro" id="IPR003143">
    <property type="entry name" value="Cyt_cd1_C_sf"/>
</dbReference>
<proteinExistence type="predicted"/>
<keyword evidence="3 4" id="KW-0408">Iron</keyword>
<sequence>MIRFTGFSDTETEARAESAGASGGSIWSKMKSWGRALGMGSVLVLAMGSSAGADPAGDYAEHCAACHGANRLGAQGPALIPETLKRMRGPKVAAVIREGRVSTQMPAFGKELDDARIEALAVWLKTPLEQVPDWGEAEIMASREMDPDYVPADEPRCGCDPLNLTLAVETADHHVSVIDGDSFEVLDRFATPFAVHGGLKYTPDGHHVFIMSRDGWVQKYDLWALHPVGRVRAGLNSRNIAMSHDGKWLAVANYLPMTLTILSTDDLSVAKVMPIVSKHGLSSRVSAVYQAPQRKSFILALKDAPEIWEVATDPDADPVYEGFVHSREKGMVEAIPSSQGLFARRRIEISEPLDDFFFTQDYRNLIGAARDGRRGVVVNLNVGREIAELPLDGMPHLGSGISWERNGRRVMATPHLKEGKISVIDTETWERIATIPTQGPGFFLRSHENSKYFWSGVFFGPHKDLMNVIDKDTLEIVRTLRPVPGATVAHAEFDRDGSHVFVSVWEDDGAVIVYDANTLEEVKRLPMRKPSGKYNVWNKITFSEGTSH</sequence>
<dbReference type="PROSITE" id="PS51007">
    <property type="entry name" value="CYTC"/>
    <property type="match status" value="1"/>
</dbReference>
<dbReference type="SUPFAM" id="SSF46626">
    <property type="entry name" value="Cytochrome c"/>
    <property type="match status" value="1"/>
</dbReference>
<evidence type="ECO:0000313" key="8">
    <source>
        <dbReference type="Proteomes" id="UP000236742"/>
    </source>
</evidence>
<dbReference type="AlphaFoldDB" id="A0A1H5X9J3"/>
<keyword evidence="8" id="KW-1185">Reference proteome</keyword>
<evidence type="ECO:0000256" key="3">
    <source>
        <dbReference type="ARBA" id="ARBA00023004"/>
    </source>
</evidence>
<dbReference type="GO" id="GO:0046872">
    <property type="term" value="F:metal ion binding"/>
    <property type="evidence" value="ECO:0007669"/>
    <property type="project" value="UniProtKB-KW"/>
</dbReference>
<dbReference type="InterPro" id="IPR036909">
    <property type="entry name" value="Cyt_c-like_dom_sf"/>
</dbReference>
<dbReference type="EMBL" id="FNVD01000010">
    <property type="protein sequence ID" value="SEG08120.1"/>
    <property type="molecule type" value="Genomic_DNA"/>
</dbReference>
<dbReference type="CDD" id="cd20777">
    <property type="entry name" value="8prop_heme-binding_NirN"/>
    <property type="match status" value="1"/>
</dbReference>
<dbReference type="Gene3D" id="2.140.10.20">
    <property type="entry name" value="C-terminal (heme d1) domain of cytochrome cd1-nitrite reductase"/>
    <property type="match status" value="1"/>
</dbReference>
<reference evidence="7 8" key="1">
    <citation type="submission" date="2016-10" db="EMBL/GenBank/DDBJ databases">
        <authorList>
            <person name="de Groot N.N."/>
        </authorList>
    </citation>
    <scope>NUCLEOTIDE SEQUENCE [LARGE SCALE GENOMIC DNA]</scope>
    <source>
        <strain evidence="7 8">DSM 23413</strain>
    </source>
</reference>
<dbReference type="GO" id="GO:0020037">
    <property type="term" value="F:heme binding"/>
    <property type="evidence" value="ECO:0007669"/>
    <property type="project" value="InterPro"/>
</dbReference>
<dbReference type="Pfam" id="PF02239">
    <property type="entry name" value="Cytochrom_D1"/>
    <property type="match status" value="2"/>
</dbReference>
<gene>
    <name evidence="7" type="ORF">SAMN05421751_11046</name>
</gene>
<evidence type="ECO:0000259" key="6">
    <source>
        <dbReference type="PROSITE" id="PS51007"/>
    </source>
</evidence>
<feature type="domain" description="Cytochrome c" evidence="6">
    <location>
        <begin position="43"/>
        <end position="128"/>
    </location>
</feature>
<dbReference type="Gene3D" id="1.10.760.10">
    <property type="entry name" value="Cytochrome c-like domain"/>
    <property type="match status" value="1"/>
</dbReference>
<evidence type="ECO:0000256" key="2">
    <source>
        <dbReference type="ARBA" id="ARBA00022723"/>
    </source>
</evidence>
<dbReference type="GO" id="GO:0009055">
    <property type="term" value="F:electron transfer activity"/>
    <property type="evidence" value="ECO:0007669"/>
    <property type="project" value="InterPro"/>
</dbReference>
<dbReference type="InterPro" id="IPR009056">
    <property type="entry name" value="Cyt_c-like_dom"/>
</dbReference>
<evidence type="ECO:0000256" key="4">
    <source>
        <dbReference type="PROSITE-ProRule" id="PRU00433"/>
    </source>
</evidence>
<dbReference type="InterPro" id="IPR011048">
    <property type="entry name" value="Haem_d1_sf"/>
</dbReference>
<evidence type="ECO:0000313" key="7">
    <source>
        <dbReference type="EMBL" id="SEG08120.1"/>
    </source>
</evidence>